<dbReference type="Pfam" id="PF25106">
    <property type="entry name" value="VWA_4"/>
    <property type="match status" value="1"/>
</dbReference>
<dbReference type="PANTHER" id="PTHR14905:SF7">
    <property type="entry name" value="VON WILLEBRAND FACTOR A DOMAIN-CONTAINING PROTEIN 7"/>
    <property type="match status" value="1"/>
</dbReference>
<dbReference type="AlphaFoldDB" id="A0A812DV98"/>
<evidence type="ECO:0000259" key="6">
    <source>
        <dbReference type="Pfam" id="PF25106"/>
    </source>
</evidence>
<feature type="domain" description="Hemicentin/VWA7 galactose-binding" evidence="5">
    <location>
        <begin position="100"/>
        <end position="195"/>
    </location>
</feature>
<dbReference type="EMBL" id="CAHIKZ030004103">
    <property type="protein sequence ID" value="CAE1307129.1"/>
    <property type="molecule type" value="Genomic_DNA"/>
</dbReference>
<reference evidence="7" key="1">
    <citation type="submission" date="2021-01" db="EMBL/GenBank/DDBJ databases">
        <authorList>
            <person name="Li R."/>
            <person name="Bekaert M."/>
        </authorList>
    </citation>
    <scope>NUCLEOTIDE SEQUENCE</scope>
    <source>
        <strain evidence="7">Farmed</strain>
    </source>
</reference>
<dbReference type="Pfam" id="PF23560">
    <property type="entry name" value="GBD_Hemicentin"/>
    <property type="match status" value="1"/>
</dbReference>
<accession>A0A812DV98</accession>
<proteinExistence type="predicted"/>
<evidence type="ECO:0000256" key="2">
    <source>
        <dbReference type="ARBA" id="ARBA00022525"/>
    </source>
</evidence>
<keyword evidence="8" id="KW-1185">Reference proteome</keyword>
<dbReference type="InterPro" id="IPR036465">
    <property type="entry name" value="vWFA_dom_sf"/>
</dbReference>
<evidence type="ECO:0000256" key="4">
    <source>
        <dbReference type="ARBA" id="ARBA00023180"/>
    </source>
</evidence>
<comment type="caution">
    <text evidence="7">The sequence shown here is derived from an EMBL/GenBank/DDBJ whole genome shotgun (WGS) entry which is preliminary data.</text>
</comment>
<dbReference type="Proteomes" id="UP000597762">
    <property type="component" value="Unassembled WGS sequence"/>
</dbReference>
<sequence>MSIGAIKRALEECLPHSFIYVFTDARSKDYYLTEEVLALIQNKQSQVVFVMTGDCGDVTHQGYRAYEEIASTSSGQVFLLKKSQVNQVLNFVRVAVQARKVNLMSIDHTEGKTTAFKIPVDPKLQSITVSVSGTKPTIFLRDPKGRQMRKGNGMKELLNLKNVRIYNIEKPKPGMWTLKVSSTDQHTIRVTGLSSLGFTAGFSRRPTNSFISTEFRPIKGNSQLLFKSKLMNFLS</sequence>
<keyword evidence="2" id="KW-0964">Secreted</keyword>
<dbReference type="PANTHER" id="PTHR14905">
    <property type="entry name" value="NG37"/>
    <property type="match status" value="1"/>
</dbReference>
<evidence type="ECO:0000313" key="8">
    <source>
        <dbReference type="Proteomes" id="UP000597762"/>
    </source>
</evidence>
<protein>
    <submittedName>
        <fullName evidence="7">HMCN</fullName>
    </submittedName>
</protein>
<feature type="domain" description="Hemicentin-1-like von Willebrand factor A" evidence="6">
    <location>
        <begin position="1"/>
        <end position="82"/>
    </location>
</feature>
<dbReference type="SUPFAM" id="SSF53300">
    <property type="entry name" value="vWA-like"/>
    <property type="match status" value="1"/>
</dbReference>
<dbReference type="GO" id="GO:0005576">
    <property type="term" value="C:extracellular region"/>
    <property type="evidence" value="ECO:0007669"/>
    <property type="project" value="UniProtKB-SubCell"/>
</dbReference>
<evidence type="ECO:0000256" key="3">
    <source>
        <dbReference type="ARBA" id="ARBA00022729"/>
    </source>
</evidence>
<evidence type="ECO:0000256" key="1">
    <source>
        <dbReference type="ARBA" id="ARBA00004613"/>
    </source>
</evidence>
<name>A0A812DV98_ACAPH</name>
<gene>
    <name evidence="7" type="ORF">SPHA_59180</name>
</gene>
<evidence type="ECO:0000313" key="7">
    <source>
        <dbReference type="EMBL" id="CAE1307129.1"/>
    </source>
</evidence>
<keyword evidence="3" id="KW-0732">Signal</keyword>
<keyword evidence="4" id="KW-0325">Glycoprotein</keyword>
<evidence type="ECO:0000259" key="5">
    <source>
        <dbReference type="Pfam" id="PF23560"/>
    </source>
</evidence>
<dbReference type="InterPro" id="IPR056861">
    <property type="entry name" value="HMCN1-like_VWA"/>
</dbReference>
<dbReference type="InterPro" id="IPR052577">
    <property type="entry name" value="VWA7"/>
</dbReference>
<dbReference type="InterPro" id="IPR056475">
    <property type="entry name" value="GBD_Hemicentin/VWA7"/>
</dbReference>
<comment type="subcellular location">
    <subcellularLocation>
        <location evidence="1">Secreted</location>
    </subcellularLocation>
</comment>
<organism evidence="7 8">
    <name type="scientific">Acanthosepion pharaonis</name>
    <name type="common">Pharaoh cuttlefish</name>
    <name type="synonym">Sepia pharaonis</name>
    <dbReference type="NCBI Taxonomy" id="158019"/>
    <lineage>
        <taxon>Eukaryota</taxon>
        <taxon>Metazoa</taxon>
        <taxon>Spiralia</taxon>
        <taxon>Lophotrochozoa</taxon>
        <taxon>Mollusca</taxon>
        <taxon>Cephalopoda</taxon>
        <taxon>Coleoidea</taxon>
        <taxon>Decapodiformes</taxon>
        <taxon>Sepiida</taxon>
        <taxon>Sepiina</taxon>
        <taxon>Sepiidae</taxon>
        <taxon>Acanthosepion</taxon>
    </lineage>
</organism>
<dbReference type="OrthoDB" id="5985519at2759"/>